<dbReference type="SUPFAM" id="SSF56112">
    <property type="entry name" value="Protein kinase-like (PK-like)"/>
    <property type="match status" value="1"/>
</dbReference>
<dbReference type="SMART" id="SM00220">
    <property type="entry name" value="S_TKc"/>
    <property type="match status" value="1"/>
</dbReference>
<evidence type="ECO:0000313" key="8">
    <source>
        <dbReference type="EMBL" id="MDE8649951.1"/>
    </source>
</evidence>
<keyword evidence="3" id="KW-0808">Transferase</keyword>
<dbReference type="PROSITE" id="PS50011">
    <property type="entry name" value="PROTEIN_KINASE_DOM"/>
    <property type="match status" value="1"/>
</dbReference>
<evidence type="ECO:0000313" key="9">
    <source>
        <dbReference type="Proteomes" id="UP001217325"/>
    </source>
</evidence>
<sequence length="474" mass="52932">MRDKTNKNANKYAIHEGARYGTDHRWKAGRAYGNKKHVRVATDCSPNASGQYVIKGPQYDDGRPVKRFRDEVAGMKRLTDTGTAGVLPLTDSCMTETELWYVMPKAKPLSAQLKGKSFNEVVKAFAKLADTLSRLTAIDSPVSHRDIKPDNLFWYQGGPVLADFGIAAWADSERDLTADGNKLGPMYFLAPEARYVLHGIDWARADVYSLAMTFWSIAAPRQRTGGRTSVQVPPPGPVLRSQQQFSMYWFGGDDAAALDVLMERATAFNAEDRPTAAEFRDELDAWLALYPGRHTPPTPVAEKKGQGLEYLRRVLEQLDTYQRDFLGVIRSECEVAVGPVKWDRTVSVDFEPRGKSGFDDQPRSAAIMDDHGRYEDDEWDGSFVLALRHRDDLKRLVVGGLVDHTGTVDLVTEYQERVDGRWKLLVAGTDAALPINRLTTRKDIRGAIAAALAAATTPLTRNDDEREWIGERVL</sequence>
<dbReference type="AlphaFoldDB" id="A0AAW6LWW2"/>
<name>A0AAW6LWW2_RHOSG</name>
<proteinExistence type="predicted"/>
<dbReference type="Gene3D" id="1.10.510.10">
    <property type="entry name" value="Transferase(Phosphotransferase) domain 1"/>
    <property type="match status" value="1"/>
</dbReference>
<evidence type="ECO:0000259" key="7">
    <source>
        <dbReference type="PROSITE" id="PS50011"/>
    </source>
</evidence>
<dbReference type="Pfam" id="PF00069">
    <property type="entry name" value="Pkinase"/>
    <property type="match status" value="1"/>
</dbReference>
<dbReference type="Proteomes" id="UP001217325">
    <property type="component" value="Unassembled WGS sequence"/>
</dbReference>
<keyword evidence="6" id="KW-0067">ATP-binding</keyword>
<keyword evidence="4" id="KW-0547">Nucleotide-binding</keyword>
<keyword evidence="2" id="KW-0723">Serine/threonine-protein kinase</keyword>
<reference evidence="8" key="1">
    <citation type="submission" date="2023-02" db="EMBL/GenBank/DDBJ databases">
        <title>A novel hydrolase synthesized by Rhodococcus erythropolis HQ is responsible for the detoxification of Zearalenone.</title>
        <authorList>
            <person name="Hu J."/>
            <person name="Xu J."/>
        </authorList>
    </citation>
    <scope>NUCLEOTIDE SEQUENCE</scope>
    <source>
        <strain evidence="8">HQ</strain>
    </source>
</reference>
<dbReference type="InterPro" id="IPR000719">
    <property type="entry name" value="Prot_kinase_dom"/>
</dbReference>
<dbReference type="EC" id="2.7.11.1" evidence="1"/>
<dbReference type="RefSeq" id="WP_275233103.1">
    <property type="nucleotide sequence ID" value="NZ_JARDXE010000039.1"/>
</dbReference>
<dbReference type="PANTHER" id="PTHR43289:SF6">
    <property type="entry name" value="SERINE_THREONINE-PROTEIN KINASE NEKL-3"/>
    <property type="match status" value="1"/>
</dbReference>
<dbReference type="GO" id="GO:0005524">
    <property type="term" value="F:ATP binding"/>
    <property type="evidence" value="ECO:0007669"/>
    <property type="project" value="UniProtKB-KW"/>
</dbReference>
<evidence type="ECO:0000256" key="2">
    <source>
        <dbReference type="ARBA" id="ARBA00022527"/>
    </source>
</evidence>
<keyword evidence="5 8" id="KW-0418">Kinase</keyword>
<gene>
    <name evidence="8" type="ORF">PXH69_33850</name>
</gene>
<evidence type="ECO:0000256" key="1">
    <source>
        <dbReference type="ARBA" id="ARBA00012513"/>
    </source>
</evidence>
<dbReference type="EMBL" id="JARDXE010000039">
    <property type="protein sequence ID" value="MDE8649951.1"/>
    <property type="molecule type" value="Genomic_DNA"/>
</dbReference>
<dbReference type="PANTHER" id="PTHR43289">
    <property type="entry name" value="MITOGEN-ACTIVATED PROTEIN KINASE KINASE KINASE 20-RELATED"/>
    <property type="match status" value="1"/>
</dbReference>
<comment type="caution">
    <text evidence="8">The sequence shown here is derived from an EMBL/GenBank/DDBJ whole genome shotgun (WGS) entry which is preliminary data.</text>
</comment>
<dbReference type="InterPro" id="IPR011009">
    <property type="entry name" value="Kinase-like_dom_sf"/>
</dbReference>
<accession>A0AAW6LWW2</accession>
<evidence type="ECO:0000256" key="3">
    <source>
        <dbReference type="ARBA" id="ARBA00022679"/>
    </source>
</evidence>
<organism evidence="8 9">
    <name type="scientific">Rhodococcus qingshengii</name>
    <dbReference type="NCBI Taxonomy" id="334542"/>
    <lineage>
        <taxon>Bacteria</taxon>
        <taxon>Bacillati</taxon>
        <taxon>Actinomycetota</taxon>
        <taxon>Actinomycetes</taxon>
        <taxon>Mycobacteriales</taxon>
        <taxon>Nocardiaceae</taxon>
        <taxon>Rhodococcus</taxon>
        <taxon>Rhodococcus erythropolis group</taxon>
    </lineage>
</organism>
<evidence type="ECO:0000256" key="4">
    <source>
        <dbReference type="ARBA" id="ARBA00022741"/>
    </source>
</evidence>
<protein>
    <recommendedName>
        <fullName evidence="1">non-specific serine/threonine protein kinase</fullName>
        <ecNumber evidence="1">2.7.11.1</ecNumber>
    </recommendedName>
</protein>
<feature type="domain" description="Protein kinase" evidence="7">
    <location>
        <begin position="26"/>
        <end position="287"/>
    </location>
</feature>
<dbReference type="GO" id="GO:0004674">
    <property type="term" value="F:protein serine/threonine kinase activity"/>
    <property type="evidence" value="ECO:0007669"/>
    <property type="project" value="UniProtKB-KW"/>
</dbReference>
<evidence type="ECO:0000256" key="5">
    <source>
        <dbReference type="ARBA" id="ARBA00022777"/>
    </source>
</evidence>
<evidence type="ECO:0000256" key="6">
    <source>
        <dbReference type="ARBA" id="ARBA00022840"/>
    </source>
</evidence>